<dbReference type="Pfam" id="PF00114">
    <property type="entry name" value="Pilin"/>
    <property type="match status" value="1"/>
</dbReference>
<evidence type="ECO:0000313" key="5">
    <source>
        <dbReference type="EMBL" id="PPU66991.1"/>
    </source>
</evidence>
<dbReference type="PANTHER" id="PTHR30093:SF34">
    <property type="entry name" value="PREPILIN PEPTIDASE-DEPENDENT PROTEIN D"/>
    <property type="match status" value="1"/>
</dbReference>
<dbReference type="AlphaFoldDB" id="A0A2S7CZJ0"/>
<dbReference type="SUPFAM" id="SSF54523">
    <property type="entry name" value="Pili subunits"/>
    <property type="match status" value="1"/>
</dbReference>
<proteinExistence type="inferred from homology"/>
<accession>A0A2S7CZJ0</accession>
<comment type="similarity">
    <text evidence="1 3">Belongs to the N-Me-Phe pilin family.</text>
</comment>
<dbReference type="InterPro" id="IPR045584">
    <property type="entry name" value="Pilin-like"/>
</dbReference>
<evidence type="ECO:0000256" key="3">
    <source>
        <dbReference type="RuleBase" id="RU000389"/>
    </source>
</evidence>
<evidence type="ECO:0000256" key="1">
    <source>
        <dbReference type="ARBA" id="ARBA00005233"/>
    </source>
</evidence>
<dbReference type="OrthoDB" id="5767514at2"/>
<feature type="transmembrane region" description="Helical" evidence="4">
    <location>
        <begin position="12"/>
        <end position="30"/>
    </location>
</feature>
<sequence length="137" mass="14376">MNRVSGFTLLELMIVVAIVGILSAIALPAYQNYVIKVRVSEAMILADSAKAAVTQNINNENALTSTACRGVDGLASPTKNVASFGCQGSGVLTVVTTDVAGAVTLSLSPTYNSDQPVVWTCRRVSGLARYLPPDCRN</sequence>
<evidence type="ECO:0000313" key="6">
    <source>
        <dbReference type="Proteomes" id="UP000238191"/>
    </source>
</evidence>
<dbReference type="Proteomes" id="UP000238191">
    <property type="component" value="Unassembled WGS sequence"/>
</dbReference>
<name>A0A2S7CZJ0_9XANT</name>
<dbReference type="EMBL" id="MDEI01000018">
    <property type="protein sequence ID" value="PPU66991.1"/>
    <property type="molecule type" value="Genomic_DNA"/>
</dbReference>
<protein>
    <recommendedName>
        <fullName evidence="7">Competence protein</fullName>
    </recommendedName>
</protein>
<gene>
    <name evidence="5" type="ORF">XpiCFBP4643_17650</name>
</gene>
<dbReference type="RefSeq" id="WP_104612286.1">
    <property type="nucleotide sequence ID" value="NZ_MDEI01000018.1"/>
</dbReference>
<organism evidence="5 6">
    <name type="scientific">Xanthomonas pisi</name>
    <dbReference type="NCBI Taxonomy" id="56457"/>
    <lineage>
        <taxon>Bacteria</taxon>
        <taxon>Pseudomonadati</taxon>
        <taxon>Pseudomonadota</taxon>
        <taxon>Gammaproteobacteria</taxon>
        <taxon>Lysobacterales</taxon>
        <taxon>Lysobacteraceae</taxon>
        <taxon>Xanthomonas</taxon>
    </lineage>
</organism>
<dbReference type="PANTHER" id="PTHR30093">
    <property type="entry name" value="GENERAL SECRETION PATHWAY PROTEIN G"/>
    <property type="match status" value="1"/>
</dbReference>
<dbReference type="InterPro" id="IPR012902">
    <property type="entry name" value="N_methyl_site"/>
</dbReference>
<dbReference type="Pfam" id="PF07963">
    <property type="entry name" value="N_methyl"/>
    <property type="match status" value="1"/>
</dbReference>
<dbReference type="GO" id="GO:0009289">
    <property type="term" value="C:pilus"/>
    <property type="evidence" value="ECO:0007669"/>
    <property type="project" value="InterPro"/>
</dbReference>
<dbReference type="InterPro" id="IPR001082">
    <property type="entry name" value="Pilin"/>
</dbReference>
<keyword evidence="4" id="KW-0472">Membrane</keyword>
<evidence type="ECO:0008006" key="7">
    <source>
        <dbReference type="Google" id="ProtNLM"/>
    </source>
</evidence>
<dbReference type="PROSITE" id="PS00409">
    <property type="entry name" value="PROKAR_NTER_METHYL"/>
    <property type="match status" value="1"/>
</dbReference>
<keyword evidence="2" id="KW-0488">Methylation</keyword>
<comment type="caution">
    <text evidence="5">The sequence shown here is derived from an EMBL/GenBank/DDBJ whole genome shotgun (WGS) entry which is preliminary data.</text>
</comment>
<keyword evidence="6" id="KW-1185">Reference proteome</keyword>
<evidence type="ECO:0000256" key="4">
    <source>
        <dbReference type="SAM" id="Phobius"/>
    </source>
</evidence>
<dbReference type="Gene3D" id="3.30.700.10">
    <property type="entry name" value="Glycoprotein, Type 4 Pilin"/>
    <property type="match status" value="1"/>
</dbReference>
<reference evidence="6" key="1">
    <citation type="submission" date="2016-08" db="EMBL/GenBank/DDBJ databases">
        <authorList>
            <person name="Merda D."/>
            <person name="Briand M."/>
            <person name="Taghouti G."/>
            <person name="Carrere S."/>
            <person name="Gouzy J."/>
            <person name="Portier P."/>
            <person name="Jacques M.-A."/>
            <person name="Fischer-Le Saux M."/>
        </authorList>
    </citation>
    <scope>NUCLEOTIDE SEQUENCE [LARGE SCALE GENOMIC DNA]</scope>
    <source>
        <strain evidence="6">CFBP4643</strain>
    </source>
</reference>
<dbReference type="GO" id="GO:0007155">
    <property type="term" value="P:cell adhesion"/>
    <property type="evidence" value="ECO:0007669"/>
    <property type="project" value="InterPro"/>
</dbReference>
<keyword evidence="4" id="KW-0812">Transmembrane</keyword>
<dbReference type="NCBIfam" id="TIGR02532">
    <property type="entry name" value="IV_pilin_GFxxxE"/>
    <property type="match status" value="1"/>
</dbReference>
<keyword evidence="4" id="KW-1133">Transmembrane helix</keyword>
<evidence type="ECO:0000256" key="2">
    <source>
        <dbReference type="ARBA" id="ARBA00022481"/>
    </source>
</evidence>
<keyword evidence="3" id="KW-0281">Fimbrium</keyword>